<proteinExistence type="predicted"/>
<dbReference type="Proteomes" id="UP000027138">
    <property type="component" value="Unassembled WGS sequence"/>
</dbReference>
<dbReference type="PANTHER" id="PTHR33098">
    <property type="entry name" value="COTTON FIBER (DUF761)"/>
    <property type="match status" value="1"/>
</dbReference>
<dbReference type="AlphaFoldDB" id="A0A067L756"/>
<reference evidence="2 3" key="1">
    <citation type="journal article" date="2014" name="PLoS ONE">
        <title>Global Analysis of Gene Expression Profiles in Physic Nut (Jatropha curcas L.) Seedlings Exposed to Salt Stress.</title>
        <authorList>
            <person name="Zhang L."/>
            <person name="Zhang C."/>
            <person name="Wu P."/>
            <person name="Chen Y."/>
            <person name="Li M."/>
            <person name="Jiang H."/>
            <person name="Wu G."/>
        </authorList>
    </citation>
    <scope>NUCLEOTIDE SEQUENCE [LARGE SCALE GENOMIC DNA]</scope>
    <source>
        <strain evidence="3">cv. GZQX0401</strain>
        <tissue evidence="2">Young leaves</tissue>
    </source>
</reference>
<gene>
    <name evidence="2" type="ORF">JCGZ_02333</name>
</gene>
<organism evidence="2 3">
    <name type="scientific">Jatropha curcas</name>
    <name type="common">Barbados nut</name>
    <dbReference type="NCBI Taxonomy" id="180498"/>
    <lineage>
        <taxon>Eukaryota</taxon>
        <taxon>Viridiplantae</taxon>
        <taxon>Streptophyta</taxon>
        <taxon>Embryophyta</taxon>
        <taxon>Tracheophyta</taxon>
        <taxon>Spermatophyta</taxon>
        <taxon>Magnoliopsida</taxon>
        <taxon>eudicotyledons</taxon>
        <taxon>Gunneridae</taxon>
        <taxon>Pentapetalae</taxon>
        <taxon>rosids</taxon>
        <taxon>fabids</taxon>
        <taxon>Malpighiales</taxon>
        <taxon>Euphorbiaceae</taxon>
        <taxon>Crotonoideae</taxon>
        <taxon>Jatropheae</taxon>
        <taxon>Jatropha</taxon>
    </lineage>
</organism>
<name>A0A067L756_JATCU</name>
<evidence type="ECO:0000256" key="1">
    <source>
        <dbReference type="SAM" id="MobiDB-lite"/>
    </source>
</evidence>
<dbReference type="Pfam" id="PF05553">
    <property type="entry name" value="DUF761"/>
    <property type="match status" value="1"/>
</dbReference>
<protein>
    <submittedName>
        <fullName evidence="2">Uncharacterized protein</fullName>
    </submittedName>
</protein>
<dbReference type="PANTHER" id="PTHR33098:SF3">
    <property type="entry name" value="COTTON FIBER PROTEIN"/>
    <property type="match status" value="1"/>
</dbReference>
<dbReference type="OrthoDB" id="1913960at2759"/>
<accession>A0A067L756</accession>
<sequence>MSHSSLERKLQPAKKVWKRFKKALESKFHSFNSSRSVKIIKTKANSFLSYCSLHFFKLFKKRSITRSPPYRSHLNFYSNKNQLHRNLFSPIYIDQLYSAEATDSAAEQAKNLHSHAETSSSSSSSRGKQVVDDDKVLPRREGKAKEKVLYSIEDAWREVVAKSPQLRPVDERAEEFISKFHQEMKLQKEKSVHEFEEMLARSA</sequence>
<dbReference type="EMBL" id="KK914334">
    <property type="protein sequence ID" value="KDP40335.1"/>
    <property type="molecule type" value="Genomic_DNA"/>
</dbReference>
<evidence type="ECO:0000313" key="2">
    <source>
        <dbReference type="EMBL" id="KDP40335.1"/>
    </source>
</evidence>
<feature type="region of interest" description="Disordered" evidence="1">
    <location>
        <begin position="108"/>
        <end position="137"/>
    </location>
</feature>
<dbReference type="KEGG" id="jcu:105632139"/>
<evidence type="ECO:0000313" key="3">
    <source>
        <dbReference type="Proteomes" id="UP000027138"/>
    </source>
</evidence>
<keyword evidence="3" id="KW-1185">Reference proteome</keyword>
<dbReference type="InterPro" id="IPR008480">
    <property type="entry name" value="DUF761_pln"/>
</dbReference>